<dbReference type="CDD" id="cd01665">
    <property type="entry name" value="Cyt_c_Oxidase_III"/>
    <property type="match status" value="1"/>
</dbReference>
<geneLocation type="mitochondrion" evidence="11"/>
<dbReference type="InterPro" id="IPR035973">
    <property type="entry name" value="Cyt_c_oxidase_su3-like_sf"/>
</dbReference>
<dbReference type="GO" id="GO:0016020">
    <property type="term" value="C:membrane"/>
    <property type="evidence" value="ECO:0007669"/>
    <property type="project" value="UniProtKB-SubCell"/>
</dbReference>
<comment type="similarity">
    <text evidence="2 8">Belongs to the cytochrome c oxidase subunit 3 family.</text>
</comment>
<dbReference type="InterPro" id="IPR013833">
    <property type="entry name" value="Cyt_c_oxidase_su3_a-hlx"/>
</dbReference>
<dbReference type="GO" id="GO:0004129">
    <property type="term" value="F:cytochrome-c oxidase activity"/>
    <property type="evidence" value="ECO:0007669"/>
    <property type="project" value="InterPro"/>
</dbReference>
<evidence type="ECO:0000313" key="11">
    <source>
        <dbReference type="EMBL" id="AJC00157.1"/>
    </source>
</evidence>
<dbReference type="SUPFAM" id="SSF81452">
    <property type="entry name" value="Cytochrome c oxidase subunit III-like"/>
    <property type="match status" value="1"/>
</dbReference>
<dbReference type="Pfam" id="PF00510">
    <property type="entry name" value="COX3"/>
    <property type="match status" value="1"/>
</dbReference>
<feature type="transmembrane region" description="Helical" evidence="9">
    <location>
        <begin position="121"/>
        <end position="146"/>
    </location>
</feature>
<keyword evidence="7 9" id="KW-0472">Membrane</keyword>
<dbReference type="InterPro" id="IPR024791">
    <property type="entry name" value="Cyt_c/ubiquinol_Oxase_su3"/>
</dbReference>
<evidence type="ECO:0000256" key="5">
    <source>
        <dbReference type="ARBA" id="ARBA00022967"/>
    </source>
</evidence>
<feature type="transmembrane region" description="Helical" evidence="9">
    <location>
        <begin position="198"/>
        <end position="220"/>
    </location>
</feature>
<dbReference type="Gene3D" id="1.10.287.70">
    <property type="match status" value="1"/>
</dbReference>
<accession>A0A0B4U178</accession>
<sequence>MERNLYYRVKPSWWPFLTTLCLLSMALGLVTALSGDFDGVVVMGLAALCLICCLSMWWRDLLREGDQGYHSKKVIKNFRDAMAMFIASEVMFFVSFAWAFFHSSLAPDIEVSGTWPPVGVRVPWCFGVPFVNLWILLTSGGFMNVALGKVRCRDYDHWSLLCLFVAIVLGVVFLFLQFKEYRINSFTISDGIYGSTFYMLTGFHGAHVVGGLTFMVVTFMRLWFGHFLSDRCFGMVACAWYWHFVDIVWIGVWVFYYFWGGGLIFNFWYNYWEGDVWWTKEYMNPEVWCDNDPKAWEIELLNDLSYVWLFP</sequence>
<dbReference type="GO" id="GO:0005739">
    <property type="term" value="C:mitochondrion"/>
    <property type="evidence" value="ECO:0007669"/>
    <property type="project" value="TreeGrafter"/>
</dbReference>
<feature type="transmembrane region" description="Helical" evidence="9">
    <location>
        <begin position="232"/>
        <end position="259"/>
    </location>
</feature>
<feature type="transmembrane region" description="Helical" evidence="9">
    <location>
        <begin position="12"/>
        <end position="33"/>
    </location>
</feature>
<protein>
    <recommendedName>
        <fullName evidence="3 8">Cytochrome c oxidase subunit 3</fullName>
    </recommendedName>
</protein>
<proteinExistence type="inferred from homology"/>
<dbReference type="PANTHER" id="PTHR11403:SF7">
    <property type="entry name" value="CYTOCHROME C OXIDASE SUBUNIT 3"/>
    <property type="match status" value="1"/>
</dbReference>
<dbReference type="RefSeq" id="YP_009117167.1">
    <property type="nucleotide sequence ID" value="NC_026288.1"/>
</dbReference>
<gene>
    <name evidence="11" type="primary">COX3</name>
</gene>
<dbReference type="Gene3D" id="1.20.120.80">
    <property type="entry name" value="Cytochrome c oxidase, subunit III, four-helix bundle"/>
    <property type="match status" value="1"/>
</dbReference>
<dbReference type="PROSITE" id="PS50253">
    <property type="entry name" value="COX3"/>
    <property type="match status" value="1"/>
</dbReference>
<evidence type="ECO:0000256" key="8">
    <source>
        <dbReference type="RuleBase" id="RU003375"/>
    </source>
</evidence>
<evidence type="ECO:0000256" key="7">
    <source>
        <dbReference type="ARBA" id="ARBA00023136"/>
    </source>
</evidence>
<evidence type="ECO:0000256" key="9">
    <source>
        <dbReference type="SAM" id="Phobius"/>
    </source>
</evidence>
<dbReference type="CTD" id="4514"/>
<feature type="domain" description="Heme-copper oxidase subunit III family profile" evidence="10">
    <location>
        <begin position="2"/>
        <end position="261"/>
    </location>
</feature>
<evidence type="ECO:0000259" key="10">
    <source>
        <dbReference type="PROSITE" id="PS50253"/>
    </source>
</evidence>
<keyword evidence="8 11" id="KW-0496">Mitochondrion</keyword>
<evidence type="ECO:0000256" key="4">
    <source>
        <dbReference type="ARBA" id="ARBA00022692"/>
    </source>
</evidence>
<name>A0A0B4U178_PERPR</name>
<feature type="transmembrane region" description="Helical" evidence="9">
    <location>
        <begin position="78"/>
        <end position="101"/>
    </location>
</feature>
<evidence type="ECO:0000256" key="2">
    <source>
        <dbReference type="ARBA" id="ARBA00010581"/>
    </source>
</evidence>
<dbReference type="EMBL" id="KM655841">
    <property type="protein sequence ID" value="AJC00157.1"/>
    <property type="molecule type" value="Genomic_DNA"/>
</dbReference>
<evidence type="ECO:0000256" key="3">
    <source>
        <dbReference type="ARBA" id="ARBA00015944"/>
    </source>
</evidence>
<dbReference type="AlphaFoldDB" id="A0A0B4U178"/>
<dbReference type="GO" id="GO:0006123">
    <property type="term" value="P:mitochondrial electron transport, cytochrome c to oxygen"/>
    <property type="evidence" value="ECO:0007669"/>
    <property type="project" value="TreeGrafter"/>
</dbReference>
<evidence type="ECO:0000256" key="1">
    <source>
        <dbReference type="ARBA" id="ARBA00004141"/>
    </source>
</evidence>
<feature type="transmembrane region" description="Helical" evidence="9">
    <location>
        <begin position="158"/>
        <end position="178"/>
    </location>
</feature>
<comment type="function">
    <text evidence="8">Component of the cytochrome c oxidase, the last enzyme in the mitochondrial electron transport chain which drives oxidative phosphorylation. The respiratory chain contains 3 multisubunit complexes succinate dehydrogenase (complex II, CII), ubiquinol-cytochrome c oxidoreductase (cytochrome b-c1 complex, complex III, CIII) and cytochrome c oxidase (complex IV, CIV), that cooperate to transfer electrons derived from NADH and succinate to molecular oxygen, creating an electrochemical gradient over the inner membrane that drives transmembrane transport and the ATP synthase. Cytochrome c oxidase is the component of the respiratory chain that catalyzes the reduction of oxygen to water. Electrons originating from reduced cytochrome c in the intermembrane space (IMS) are transferred via the dinuclear copper A center (CU(A)) of subunit 2 and heme A of subunit 1 to the active site in subunit 1, a binuclear center (BNC) formed by heme A3 and copper B (CU(B)). The BNC reduces molecular oxygen to 2 water molecules using 4 electrons from cytochrome c in the IMS and 4 protons from the mitochondrial matrix.</text>
</comment>
<dbReference type="GeneID" id="22974657"/>
<comment type="subcellular location">
    <subcellularLocation>
        <location evidence="1">Membrane</location>
        <topology evidence="1">Multi-pass membrane protein</topology>
    </subcellularLocation>
</comment>
<evidence type="ECO:0000256" key="6">
    <source>
        <dbReference type="ARBA" id="ARBA00022989"/>
    </source>
</evidence>
<keyword evidence="5" id="KW-1278">Translocase</keyword>
<keyword evidence="6 9" id="KW-1133">Transmembrane helix</keyword>
<dbReference type="InterPro" id="IPR033945">
    <property type="entry name" value="Cyt_c_oxase_su3_dom"/>
</dbReference>
<feature type="transmembrane region" description="Helical" evidence="9">
    <location>
        <begin position="39"/>
        <end position="58"/>
    </location>
</feature>
<dbReference type="PANTHER" id="PTHR11403">
    <property type="entry name" value="CYTOCHROME C OXIDASE SUBUNIT III"/>
    <property type="match status" value="1"/>
</dbReference>
<reference evidence="11" key="1">
    <citation type="journal article" date="2015" name="Mitochondrial DNA">
        <title>Complete mitochondrial genome of the brown mussel Perna perna (Bivalve, Mytilidae).</title>
        <authorList>
            <person name="Uliano-Silva M."/>
            <person name="Americo J."/>
            <person name="Bastos A.S."/>
            <person name="Furtado C."/>
            <person name="Rebelo M.F."/>
            <person name="Prosdocimi F."/>
        </authorList>
    </citation>
    <scope>NUCLEOTIDE SEQUENCE</scope>
</reference>
<keyword evidence="4 8" id="KW-0812">Transmembrane</keyword>
<organism evidence="11">
    <name type="scientific">Perna perna</name>
    <name type="common">Brown mussel</name>
    <dbReference type="NCBI Taxonomy" id="94826"/>
    <lineage>
        <taxon>Eukaryota</taxon>
        <taxon>Metazoa</taxon>
        <taxon>Spiralia</taxon>
        <taxon>Lophotrochozoa</taxon>
        <taxon>Mollusca</taxon>
        <taxon>Bivalvia</taxon>
        <taxon>Autobranchia</taxon>
        <taxon>Pteriomorphia</taxon>
        <taxon>Mytilida</taxon>
        <taxon>Mytiloidea</taxon>
        <taxon>Mytilidae</taxon>
        <taxon>Mytilinae</taxon>
        <taxon>Perna</taxon>
    </lineage>
</organism>
<dbReference type="InterPro" id="IPR000298">
    <property type="entry name" value="Cyt_c_oxidase-like_su3"/>
</dbReference>